<evidence type="ECO:0000313" key="1">
    <source>
        <dbReference type="EMBL" id="MPC15467.1"/>
    </source>
</evidence>
<name>A0A5B7D0B5_PORTR</name>
<dbReference type="GO" id="GO:0044715">
    <property type="term" value="F:8-oxo-dGDP phosphatase activity"/>
    <property type="evidence" value="ECO:0007669"/>
    <property type="project" value="TreeGrafter"/>
</dbReference>
<organism evidence="1 2">
    <name type="scientific">Portunus trituberculatus</name>
    <name type="common">Swimming crab</name>
    <name type="synonym">Neptunus trituberculatus</name>
    <dbReference type="NCBI Taxonomy" id="210409"/>
    <lineage>
        <taxon>Eukaryota</taxon>
        <taxon>Metazoa</taxon>
        <taxon>Ecdysozoa</taxon>
        <taxon>Arthropoda</taxon>
        <taxon>Crustacea</taxon>
        <taxon>Multicrustacea</taxon>
        <taxon>Malacostraca</taxon>
        <taxon>Eumalacostraca</taxon>
        <taxon>Eucarida</taxon>
        <taxon>Decapoda</taxon>
        <taxon>Pleocyemata</taxon>
        <taxon>Brachyura</taxon>
        <taxon>Eubrachyura</taxon>
        <taxon>Portunoidea</taxon>
        <taxon>Portunidae</taxon>
        <taxon>Portuninae</taxon>
        <taxon>Portunus</taxon>
    </lineage>
</organism>
<accession>A0A5B7D0B5</accession>
<keyword evidence="2" id="KW-1185">Reference proteome</keyword>
<evidence type="ECO:0000313" key="2">
    <source>
        <dbReference type="Proteomes" id="UP000324222"/>
    </source>
</evidence>
<dbReference type="OrthoDB" id="10005910at2759"/>
<sequence length="224" mass="24869">MPQTTLSDQHTPQHSPFPALLTLHSPQVAVITRAAATQQQFAVGKSSVSCGCCGSPRRGCGGGTLKTPACADKESLQAKWVDNLGELSLRGNDIYPLIHRAKQYWERQEDVEPWHPALMPVDKPHTKLLLRLVIAIRKRVKWEIFGSDLPPHRPQGILSTELKTSDPSGTHDGACLTLLVPIRKALEEVPLIDKYSWVELPKQLGEELLSRMAKNMIVPLNVIR</sequence>
<dbReference type="Proteomes" id="UP000324222">
    <property type="component" value="Unassembled WGS sequence"/>
</dbReference>
<comment type="caution">
    <text evidence="1">The sequence shown here is derived from an EMBL/GenBank/DDBJ whole genome shotgun (WGS) entry which is preliminary data.</text>
</comment>
<dbReference type="EMBL" id="VSRR010000430">
    <property type="protein sequence ID" value="MPC15467.1"/>
    <property type="molecule type" value="Genomic_DNA"/>
</dbReference>
<proteinExistence type="predicted"/>
<dbReference type="PANTHER" id="PTHR22769:SF56">
    <property type="entry name" value="8-OXO-DGDP PHOSPHATASE NUDT18"/>
    <property type="match status" value="1"/>
</dbReference>
<dbReference type="PANTHER" id="PTHR22769">
    <property type="entry name" value="MUTT/NUDIX HYDROLASE"/>
    <property type="match status" value="1"/>
</dbReference>
<reference evidence="1 2" key="1">
    <citation type="submission" date="2019-05" db="EMBL/GenBank/DDBJ databases">
        <title>Another draft genome of Portunus trituberculatus and its Hox gene families provides insights of decapod evolution.</title>
        <authorList>
            <person name="Jeong J.-H."/>
            <person name="Song I."/>
            <person name="Kim S."/>
            <person name="Choi T."/>
            <person name="Kim D."/>
            <person name="Ryu S."/>
            <person name="Kim W."/>
        </authorList>
    </citation>
    <scope>NUCLEOTIDE SEQUENCE [LARGE SCALE GENOMIC DNA]</scope>
    <source>
        <tissue evidence="1">Muscle</tissue>
    </source>
</reference>
<dbReference type="GO" id="GO:0044716">
    <property type="term" value="F:8-oxo-GDP phosphatase activity"/>
    <property type="evidence" value="ECO:0007669"/>
    <property type="project" value="TreeGrafter"/>
</dbReference>
<gene>
    <name evidence="1" type="primary">nudt18</name>
    <name evidence="1" type="ORF">E2C01_008259</name>
</gene>
<protein>
    <submittedName>
        <fullName evidence="1">8-oxo-dGDP phosphatase NUDT18</fullName>
    </submittedName>
</protein>
<dbReference type="AlphaFoldDB" id="A0A5B7D0B5"/>